<dbReference type="Pfam" id="PF00005">
    <property type="entry name" value="ABC_tran"/>
    <property type="match status" value="1"/>
</dbReference>
<keyword evidence="7" id="KW-0472">Membrane</keyword>
<comment type="similarity">
    <text evidence="2">Belongs to the ABC transporter superfamily.</text>
</comment>
<dbReference type="GO" id="GO:0005886">
    <property type="term" value="C:plasma membrane"/>
    <property type="evidence" value="ECO:0007669"/>
    <property type="project" value="UniProtKB-SubCell"/>
</dbReference>
<keyword evidence="3" id="KW-0813">Transport</keyword>
<dbReference type="PROSITE" id="PS50893">
    <property type="entry name" value="ABC_TRANSPORTER_2"/>
    <property type="match status" value="1"/>
</dbReference>
<dbReference type="InterPro" id="IPR050388">
    <property type="entry name" value="ABC_Ni/Peptide_Import"/>
</dbReference>
<dbReference type="InterPro" id="IPR017871">
    <property type="entry name" value="ABC_transporter-like_CS"/>
</dbReference>
<accession>A0A6B0TJ43</accession>
<gene>
    <name evidence="9" type="ORF">GSH16_02975</name>
</gene>
<comment type="subcellular location">
    <subcellularLocation>
        <location evidence="1">Cell inner membrane</location>
        <topology evidence="1">Peripheral membrane protein</topology>
    </subcellularLocation>
</comment>
<proteinExistence type="inferred from homology"/>
<dbReference type="Pfam" id="PF08352">
    <property type="entry name" value="oligo_HPY"/>
    <property type="match status" value="1"/>
</dbReference>
<dbReference type="SUPFAM" id="SSF52540">
    <property type="entry name" value="P-loop containing nucleoside triphosphate hydrolases"/>
    <property type="match status" value="1"/>
</dbReference>
<dbReference type="SMART" id="SM00382">
    <property type="entry name" value="AAA"/>
    <property type="match status" value="1"/>
</dbReference>
<dbReference type="GO" id="GO:0016887">
    <property type="term" value="F:ATP hydrolysis activity"/>
    <property type="evidence" value="ECO:0007669"/>
    <property type="project" value="InterPro"/>
</dbReference>
<dbReference type="GO" id="GO:0015833">
    <property type="term" value="P:peptide transport"/>
    <property type="evidence" value="ECO:0007669"/>
    <property type="project" value="InterPro"/>
</dbReference>
<evidence type="ECO:0000259" key="8">
    <source>
        <dbReference type="PROSITE" id="PS50893"/>
    </source>
</evidence>
<evidence type="ECO:0000256" key="6">
    <source>
        <dbReference type="ARBA" id="ARBA00022840"/>
    </source>
</evidence>
<dbReference type="PANTHER" id="PTHR43297">
    <property type="entry name" value="OLIGOPEPTIDE TRANSPORT ATP-BINDING PROTEIN APPD"/>
    <property type="match status" value="1"/>
</dbReference>
<evidence type="ECO:0000256" key="7">
    <source>
        <dbReference type="ARBA" id="ARBA00023136"/>
    </source>
</evidence>
<dbReference type="NCBIfam" id="TIGR01727">
    <property type="entry name" value="oligo_HPY"/>
    <property type="match status" value="1"/>
</dbReference>
<dbReference type="PROSITE" id="PS00211">
    <property type="entry name" value="ABC_TRANSPORTER_1"/>
    <property type="match status" value="1"/>
</dbReference>
<name>A0A6B0TJ43_9RHOB</name>
<protein>
    <submittedName>
        <fullName evidence="9">ATP-binding cassette domain-containing protein</fullName>
    </submittedName>
</protein>
<dbReference type="InterPro" id="IPR027417">
    <property type="entry name" value="P-loop_NTPase"/>
</dbReference>
<dbReference type="EMBL" id="WUWG01000001">
    <property type="protein sequence ID" value="MXU64397.1"/>
    <property type="molecule type" value="Genomic_DNA"/>
</dbReference>
<dbReference type="AlphaFoldDB" id="A0A6B0TJ43"/>
<dbReference type="Gene3D" id="3.40.50.300">
    <property type="entry name" value="P-loop containing nucleotide triphosphate hydrolases"/>
    <property type="match status" value="1"/>
</dbReference>
<evidence type="ECO:0000256" key="3">
    <source>
        <dbReference type="ARBA" id="ARBA00022448"/>
    </source>
</evidence>
<dbReference type="InterPro" id="IPR003593">
    <property type="entry name" value="AAA+_ATPase"/>
</dbReference>
<evidence type="ECO:0000256" key="2">
    <source>
        <dbReference type="ARBA" id="ARBA00005417"/>
    </source>
</evidence>
<dbReference type="GO" id="GO:0005524">
    <property type="term" value="F:ATP binding"/>
    <property type="evidence" value="ECO:0007669"/>
    <property type="project" value="UniProtKB-KW"/>
</dbReference>
<dbReference type="InterPro" id="IPR003439">
    <property type="entry name" value="ABC_transporter-like_ATP-bd"/>
</dbReference>
<dbReference type="GO" id="GO:0055085">
    <property type="term" value="P:transmembrane transport"/>
    <property type="evidence" value="ECO:0007669"/>
    <property type="project" value="UniProtKB-ARBA"/>
</dbReference>
<organism evidence="9 10">
    <name type="scientific">Oceanomicrobium pacificus</name>
    <dbReference type="NCBI Taxonomy" id="2692916"/>
    <lineage>
        <taxon>Bacteria</taxon>
        <taxon>Pseudomonadati</taxon>
        <taxon>Pseudomonadota</taxon>
        <taxon>Alphaproteobacteria</taxon>
        <taxon>Rhodobacterales</taxon>
        <taxon>Paracoccaceae</taxon>
        <taxon>Oceanomicrobium</taxon>
    </lineage>
</organism>
<sequence length="331" mass="35977">MTLLSVQGLHTHYHVEQGTLRAVDDVSFEIAEGETVGVVGESGCGKSVTARSIMGLLPRRIGEIAAGEIRFAARGGTLDLAQQDPLGPVMRDIRGNDIGMIFQEPMTSLNPVYTIGAQIVEAIRLHSDLSKADAWAKAEQLLERVGINEPARRAKQYPHAFSGGMRQRAMIAMALSSDPRLLIADEPTTAVDVTVEAQILALLEELKRERNMALMLITHDLNVVGEIADRVIVMYLGRVVETTTAARVFDDPKHPYTRGLLASLPSLGRRTRLTPIEGTVPGPHQRPAGCPFAPRCAQATEKCNTQPPTFRIDAETSVACWLYDDAEAGHA</sequence>
<dbReference type="CDD" id="cd03257">
    <property type="entry name" value="ABC_NikE_OppD_transporters"/>
    <property type="match status" value="1"/>
</dbReference>
<evidence type="ECO:0000256" key="1">
    <source>
        <dbReference type="ARBA" id="ARBA00004417"/>
    </source>
</evidence>
<dbReference type="Proteomes" id="UP000436016">
    <property type="component" value="Unassembled WGS sequence"/>
</dbReference>
<dbReference type="PANTHER" id="PTHR43297:SF2">
    <property type="entry name" value="DIPEPTIDE TRANSPORT ATP-BINDING PROTEIN DPPD"/>
    <property type="match status" value="1"/>
</dbReference>
<feature type="domain" description="ABC transporter" evidence="8">
    <location>
        <begin position="4"/>
        <end position="261"/>
    </location>
</feature>
<reference evidence="9 10" key="1">
    <citation type="submission" date="2019-12" db="EMBL/GenBank/DDBJ databases">
        <title>Strain KN286 was isolated from seawater, which was collected from Caroline Seamount in the tropical western Pacific.</title>
        <authorList>
            <person name="Wang Q."/>
        </authorList>
    </citation>
    <scope>NUCLEOTIDE SEQUENCE [LARGE SCALE GENOMIC DNA]</scope>
    <source>
        <strain evidence="9 10">KN286</strain>
    </source>
</reference>
<evidence type="ECO:0000256" key="4">
    <source>
        <dbReference type="ARBA" id="ARBA00022475"/>
    </source>
</evidence>
<evidence type="ECO:0000256" key="5">
    <source>
        <dbReference type="ARBA" id="ARBA00022741"/>
    </source>
</evidence>
<keyword evidence="10" id="KW-1185">Reference proteome</keyword>
<keyword evidence="5" id="KW-0547">Nucleotide-binding</keyword>
<dbReference type="InterPro" id="IPR013563">
    <property type="entry name" value="Oligopep_ABC_C"/>
</dbReference>
<dbReference type="RefSeq" id="WP_160851719.1">
    <property type="nucleotide sequence ID" value="NZ_WUWG01000001.1"/>
</dbReference>
<keyword evidence="6 9" id="KW-0067">ATP-binding</keyword>
<dbReference type="FunFam" id="3.40.50.300:FF:000016">
    <property type="entry name" value="Oligopeptide ABC transporter ATP-binding component"/>
    <property type="match status" value="1"/>
</dbReference>
<comment type="caution">
    <text evidence="9">The sequence shown here is derived from an EMBL/GenBank/DDBJ whole genome shotgun (WGS) entry which is preliminary data.</text>
</comment>
<evidence type="ECO:0000313" key="10">
    <source>
        <dbReference type="Proteomes" id="UP000436016"/>
    </source>
</evidence>
<evidence type="ECO:0000313" key="9">
    <source>
        <dbReference type="EMBL" id="MXU64397.1"/>
    </source>
</evidence>
<keyword evidence="4" id="KW-1003">Cell membrane</keyword>